<feature type="domain" description="ArsA/GET3 Anion-transporting ATPase-like" evidence="2">
    <location>
        <begin position="10"/>
        <end position="343"/>
    </location>
</feature>
<dbReference type="NCBIfam" id="TIGR00345">
    <property type="entry name" value="GET3_arsA_TRC40"/>
    <property type="match status" value="1"/>
</dbReference>
<evidence type="ECO:0000313" key="3">
    <source>
        <dbReference type="EMBL" id="GAA3054512.1"/>
    </source>
</evidence>
<dbReference type="SUPFAM" id="SSF52540">
    <property type="entry name" value="P-loop containing nucleoside triphosphate hydrolases"/>
    <property type="match status" value="1"/>
</dbReference>
<dbReference type="Proteomes" id="UP001500236">
    <property type="component" value="Unassembled WGS sequence"/>
</dbReference>
<dbReference type="InterPro" id="IPR016300">
    <property type="entry name" value="ATPase_ArsA/GET3"/>
</dbReference>
<dbReference type="CDD" id="cd02035">
    <property type="entry name" value="ArsA"/>
    <property type="match status" value="1"/>
</dbReference>
<evidence type="ECO:0000313" key="4">
    <source>
        <dbReference type="Proteomes" id="UP001500236"/>
    </source>
</evidence>
<dbReference type="Pfam" id="PF02374">
    <property type="entry name" value="ArsA_ATPase"/>
    <property type="match status" value="1"/>
</dbReference>
<organism evidence="3 4">
    <name type="scientific">Nesterenkonia aethiopica</name>
    <dbReference type="NCBI Taxonomy" id="269144"/>
    <lineage>
        <taxon>Bacteria</taxon>
        <taxon>Bacillati</taxon>
        <taxon>Actinomycetota</taxon>
        <taxon>Actinomycetes</taxon>
        <taxon>Micrococcales</taxon>
        <taxon>Micrococcaceae</taxon>
        <taxon>Nesterenkonia</taxon>
    </lineage>
</organism>
<dbReference type="EMBL" id="BAAAVT010000003">
    <property type="protein sequence ID" value="GAA3054512.1"/>
    <property type="molecule type" value="Genomic_DNA"/>
</dbReference>
<evidence type="ECO:0000259" key="2">
    <source>
        <dbReference type="Pfam" id="PF02374"/>
    </source>
</evidence>
<keyword evidence="4" id="KW-1185">Reference proteome</keyword>
<gene>
    <name evidence="3" type="ORF">GCM10010529_05670</name>
</gene>
<sequence>MLLDLARDRRVLFIGGKGGVGKTAVASATALHRAQHSAPQGAARQGTQQGARVLVVSTDPAHNLGHLWEREVGDEVVTLWEDRGAPPGVRPARLDGVEIDPEATTAAHLADVGETLRSMMPAHLHGEVDKHLRLAARSPGTHEAAILERIAALLQDHGEDHDLIVFDTAPSGHTARLMALPEIMTAWTEGLLDRRTRAERFGAAVRALDGDDAPDGSSPAARDRRIRQVLTRRRNRFEAMRQVLSDASRCSFVIVLTAERLPVLESVELHAQLTETGVDVGGFVVNRLAPRDAGDFLAARRDQEQRHLDELGRRVPGAVVDTLSLLRGDLVGVAALERLGEHLR</sequence>
<accession>A0ABP6LTW7</accession>
<dbReference type="InterPro" id="IPR027417">
    <property type="entry name" value="P-loop_NTPase"/>
</dbReference>
<name>A0ABP6LTW7_9MICC</name>
<dbReference type="InterPro" id="IPR025723">
    <property type="entry name" value="ArsA/GET3_ATPase-like"/>
</dbReference>
<reference evidence="4" key="1">
    <citation type="journal article" date="2019" name="Int. J. Syst. Evol. Microbiol.">
        <title>The Global Catalogue of Microorganisms (GCM) 10K type strain sequencing project: providing services to taxonomists for standard genome sequencing and annotation.</title>
        <authorList>
            <consortium name="The Broad Institute Genomics Platform"/>
            <consortium name="The Broad Institute Genome Sequencing Center for Infectious Disease"/>
            <person name="Wu L."/>
            <person name="Ma J."/>
        </authorList>
    </citation>
    <scope>NUCLEOTIDE SEQUENCE [LARGE SCALE GENOMIC DNA]</scope>
    <source>
        <strain evidence="4">JCM 14309</strain>
    </source>
</reference>
<evidence type="ECO:0000256" key="1">
    <source>
        <dbReference type="ARBA" id="ARBA00011040"/>
    </source>
</evidence>
<dbReference type="RefSeq" id="WP_344685088.1">
    <property type="nucleotide sequence ID" value="NZ_BAAAVT010000003.1"/>
</dbReference>
<comment type="similarity">
    <text evidence="1">Belongs to the arsA ATPase family.</text>
</comment>
<dbReference type="PANTHER" id="PTHR10803:SF3">
    <property type="entry name" value="ATPASE GET3"/>
    <property type="match status" value="1"/>
</dbReference>
<dbReference type="Gene3D" id="3.40.50.300">
    <property type="entry name" value="P-loop containing nucleotide triphosphate hydrolases"/>
    <property type="match status" value="1"/>
</dbReference>
<comment type="caution">
    <text evidence="3">The sequence shown here is derived from an EMBL/GenBank/DDBJ whole genome shotgun (WGS) entry which is preliminary data.</text>
</comment>
<proteinExistence type="inferred from homology"/>
<dbReference type="PANTHER" id="PTHR10803">
    <property type="entry name" value="ARSENICAL PUMP-DRIVING ATPASE ARSENITE-TRANSLOCATING ATPASE"/>
    <property type="match status" value="1"/>
</dbReference>
<protein>
    <submittedName>
        <fullName evidence="3">TRC40/GET3/ArsA family transport-energizing ATPase</fullName>
    </submittedName>
</protein>